<protein>
    <submittedName>
        <fullName evidence="2">Uncharacterized protein</fullName>
    </submittedName>
</protein>
<evidence type="ECO:0000313" key="2">
    <source>
        <dbReference type="EMBL" id="CAA9518357.1"/>
    </source>
</evidence>
<feature type="non-terminal residue" evidence="2">
    <location>
        <position position="1"/>
    </location>
</feature>
<evidence type="ECO:0000256" key="1">
    <source>
        <dbReference type="SAM" id="MobiDB-lite"/>
    </source>
</evidence>
<feature type="compositionally biased region" description="Low complexity" evidence="1">
    <location>
        <begin position="53"/>
        <end position="67"/>
    </location>
</feature>
<reference evidence="2" key="1">
    <citation type="submission" date="2020-02" db="EMBL/GenBank/DDBJ databases">
        <authorList>
            <person name="Meier V. D."/>
        </authorList>
    </citation>
    <scope>NUCLEOTIDE SEQUENCE</scope>
    <source>
        <strain evidence="2">AVDCRST_MAG30</strain>
    </source>
</reference>
<feature type="region of interest" description="Disordered" evidence="1">
    <location>
        <begin position="1"/>
        <end position="125"/>
    </location>
</feature>
<sequence>RPLRGHRHLRPAHPQPAPVRDAGRAVGSRRGALAHAGERRHHPHGQHGGGAARGVPRGAARPAAAPRARPDGRGPGPPARGPAADRDGEGRPRRRRAAPPARRAADPGEPVVGAAGARARADRRL</sequence>
<proteinExistence type="predicted"/>
<gene>
    <name evidence="2" type="ORF">AVDCRST_MAG30-2900</name>
</gene>
<feature type="non-terminal residue" evidence="2">
    <location>
        <position position="125"/>
    </location>
</feature>
<name>A0A6J4TBJ6_9ACTN</name>
<dbReference type="AlphaFoldDB" id="A0A6J4TBJ6"/>
<accession>A0A6J4TBJ6</accession>
<organism evidence="2">
    <name type="scientific">uncultured Solirubrobacteraceae bacterium</name>
    <dbReference type="NCBI Taxonomy" id="1162706"/>
    <lineage>
        <taxon>Bacteria</taxon>
        <taxon>Bacillati</taxon>
        <taxon>Actinomycetota</taxon>
        <taxon>Thermoleophilia</taxon>
        <taxon>Solirubrobacterales</taxon>
        <taxon>Solirubrobacteraceae</taxon>
        <taxon>environmental samples</taxon>
    </lineage>
</organism>
<feature type="compositionally biased region" description="Low complexity" evidence="1">
    <location>
        <begin position="98"/>
        <end position="118"/>
    </location>
</feature>
<dbReference type="EMBL" id="CADCVS010000373">
    <property type="protein sequence ID" value="CAA9518357.1"/>
    <property type="molecule type" value="Genomic_DNA"/>
</dbReference>
<feature type="compositionally biased region" description="Basic residues" evidence="1">
    <location>
        <begin position="1"/>
        <end position="11"/>
    </location>
</feature>